<name>A0A0C3NDJ1_PISTI</name>
<evidence type="ECO:0000313" key="2">
    <source>
        <dbReference type="Proteomes" id="UP000054217"/>
    </source>
</evidence>
<evidence type="ECO:0000313" key="1">
    <source>
        <dbReference type="EMBL" id="KIN93663.1"/>
    </source>
</evidence>
<dbReference type="AlphaFoldDB" id="A0A0C3NDJ1"/>
<keyword evidence="2" id="KW-1185">Reference proteome</keyword>
<dbReference type="Proteomes" id="UP000054217">
    <property type="component" value="Unassembled WGS sequence"/>
</dbReference>
<dbReference type="HOGENOM" id="CLU_2074128_0_0_1"/>
<sequence>MQLAEDAIHALVAWEASGGVMKIDERSNFRSYDMPLHLTLTYRITVVHLYLELLVNPSLSGAEINMMTVKEHVFMQELPSVIKVLAEPENPARYSYVYDRPARRVITHLDGIALECDG</sequence>
<reference evidence="2" key="2">
    <citation type="submission" date="2015-01" db="EMBL/GenBank/DDBJ databases">
        <title>Evolutionary Origins and Diversification of the Mycorrhizal Mutualists.</title>
        <authorList>
            <consortium name="DOE Joint Genome Institute"/>
            <consortium name="Mycorrhizal Genomics Consortium"/>
            <person name="Kohler A."/>
            <person name="Kuo A."/>
            <person name="Nagy L.G."/>
            <person name="Floudas D."/>
            <person name="Copeland A."/>
            <person name="Barry K.W."/>
            <person name="Cichocki N."/>
            <person name="Veneault-Fourrey C."/>
            <person name="LaButti K."/>
            <person name="Lindquist E.A."/>
            <person name="Lipzen A."/>
            <person name="Lundell T."/>
            <person name="Morin E."/>
            <person name="Murat C."/>
            <person name="Riley R."/>
            <person name="Ohm R."/>
            <person name="Sun H."/>
            <person name="Tunlid A."/>
            <person name="Henrissat B."/>
            <person name="Grigoriev I.V."/>
            <person name="Hibbett D.S."/>
            <person name="Martin F."/>
        </authorList>
    </citation>
    <scope>NUCLEOTIDE SEQUENCE [LARGE SCALE GENOMIC DNA]</scope>
    <source>
        <strain evidence="2">Marx 270</strain>
    </source>
</reference>
<organism evidence="1 2">
    <name type="scientific">Pisolithus tinctorius Marx 270</name>
    <dbReference type="NCBI Taxonomy" id="870435"/>
    <lineage>
        <taxon>Eukaryota</taxon>
        <taxon>Fungi</taxon>
        <taxon>Dikarya</taxon>
        <taxon>Basidiomycota</taxon>
        <taxon>Agaricomycotina</taxon>
        <taxon>Agaricomycetes</taxon>
        <taxon>Agaricomycetidae</taxon>
        <taxon>Boletales</taxon>
        <taxon>Sclerodermatineae</taxon>
        <taxon>Pisolithaceae</taxon>
        <taxon>Pisolithus</taxon>
    </lineage>
</organism>
<protein>
    <submittedName>
        <fullName evidence="1">Uncharacterized protein</fullName>
    </submittedName>
</protein>
<gene>
    <name evidence="1" type="ORF">M404DRAFT_35900</name>
</gene>
<dbReference type="EMBL" id="KN832147">
    <property type="protein sequence ID" value="KIN93663.1"/>
    <property type="molecule type" value="Genomic_DNA"/>
</dbReference>
<accession>A0A0C3NDJ1</accession>
<reference evidence="1 2" key="1">
    <citation type="submission" date="2014-04" db="EMBL/GenBank/DDBJ databases">
        <authorList>
            <consortium name="DOE Joint Genome Institute"/>
            <person name="Kuo A."/>
            <person name="Kohler A."/>
            <person name="Costa M.D."/>
            <person name="Nagy L.G."/>
            <person name="Floudas D."/>
            <person name="Copeland A."/>
            <person name="Barry K.W."/>
            <person name="Cichocki N."/>
            <person name="Veneault-Fourrey C."/>
            <person name="LaButti K."/>
            <person name="Lindquist E.A."/>
            <person name="Lipzen A."/>
            <person name="Lundell T."/>
            <person name="Morin E."/>
            <person name="Murat C."/>
            <person name="Sun H."/>
            <person name="Tunlid A."/>
            <person name="Henrissat B."/>
            <person name="Grigoriev I.V."/>
            <person name="Hibbett D.S."/>
            <person name="Martin F."/>
            <person name="Nordberg H.P."/>
            <person name="Cantor M.N."/>
            <person name="Hua S.X."/>
        </authorList>
    </citation>
    <scope>NUCLEOTIDE SEQUENCE [LARGE SCALE GENOMIC DNA]</scope>
    <source>
        <strain evidence="1 2">Marx 270</strain>
    </source>
</reference>
<dbReference type="InParanoid" id="A0A0C3NDJ1"/>
<proteinExistence type="predicted"/>